<dbReference type="InterPro" id="IPR010730">
    <property type="entry name" value="HET"/>
</dbReference>
<keyword evidence="4" id="KW-1185">Reference proteome</keyword>
<dbReference type="PANTHER" id="PTHR10622:SF10">
    <property type="entry name" value="HET DOMAIN-CONTAINING PROTEIN"/>
    <property type="match status" value="1"/>
</dbReference>
<evidence type="ECO:0008006" key="5">
    <source>
        <dbReference type="Google" id="ProtNLM"/>
    </source>
</evidence>
<feature type="domain" description="DUF8212" evidence="2">
    <location>
        <begin position="242"/>
        <end position="273"/>
    </location>
</feature>
<dbReference type="EMBL" id="BAAFSV010000003">
    <property type="protein sequence ID" value="GAB1315568.1"/>
    <property type="molecule type" value="Genomic_DNA"/>
</dbReference>
<sequence length="608" mass="68394">MRLLNVQTLRLEDKGDGATYAILSHRWEDEEILFEDVTSVRDKIYGGPKHKLGYIKLEGACRQAQRDGFGYLWCDTCCIDKSSSAELSEAINSMYRYYQNAAICYAYLAGLPEDTDTQTDPEFANHEWFTRGWTLQELIAPKEVLFFTERRRIGAPEIPKKSNRTSDWILLGRKSGLYTRLSSITGIDTNVLRGSQEIGSISIAKRMSWAAKRVTTRIEDRAYCLLGLFGINMPMLYGENEKAFIRLQEEIMKESSDESLFAWRDDNADPDALTGLLTSSPCMFKGSGSFFAYYDWEPRVPYFKTNHGLQITLRLTPVESNDLYVAALNCPRPSETDGFAGIFLRRLSHTSSDQMSTNYYDQYARVRSGTIAAIDGKGSGAARGNITTFYVRQNPDRSAPPRIYPDHIVQLRNGPDSMLYKLYGTMGNKSDNPLSLSVPWIPKGIKSAFSVAKQRNRLAAVVVFERLDKSRAKFTVLLGSVSDTGDIGFHVLDGWEEARTFGGWARVFEPQPLKPAVNLGYDSVQVRIESSVVHNRKYFMVDIGATPNRSFVDTLMEAVAKEIPGVGTGQQQRKIDGLVVTKRLAASQKEIRAKGSSVRDFIQNLKRT</sequence>
<dbReference type="RefSeq" id="XP_070917299.1">
    <property type="nucleotide sequence ID" value="XM_071061198.1"/>
</dbReference>
<reference evidence="3 4" key="1">
    <citation type="submission" date="2024-09" db="EMBL/GenBank/DDBJ databases">
        <title>Itraconazole resistance in Madurella fahalii resulting from another homologue of gene encoding cytochrome P450 14-alpha sterol demethylase (CYP51).</title>
        <authorList>
            <person name="Yoshioka I."/>
            <person name="Fahal A.H."/>
            <person name="Kaneko S."/>
            <person name="Yaguchi T."/>
        </authorList>
    </citation>
    <scope>NUCLEOTIDE SEQUENCE [LARGE SCALE GENOMIC DNA]</scope>
    <source>
        <strain evidence="3 4">IFM 68171</strain>
    </source>
</reference>
<proteinExistence type="predicted"/>
<dbReference type="GeneID" id="98176521"/>
<organism evidence="3 4">
    <name type="scientific">Madurella fahalii</name>
    <dbReference type="NCBI Taxonomy" id="1157608"/>
    <lineage>
        <taxon>Eukaryota</taxon>
        <taxon>Fungi</taxon>
        <taxon>Dikarya</taxon>
        <taxon>Ascomycota</taxon>
        <taxon>Pezizomycotina</taxon>
        <taxon>Sordariomycetes</taxon>
        <taxon>Sordariomycetidae</taxon>
        <taxon>Sordariales</taxon>
        <taxon>Sordariales incertae sedis</taxon>
        <taxon>Madurella</taxon>
    </lineage>
</organism>
<evidence type="ECO:0000259" key="2">
    <source>
        <dbReference type="Pfam" id="PF26640"/>
    </source>
</evidence>
<dbReference type="Pfam" id="PF26640">
    <property type="entry name" value="DUF8212"/>
    <property type="match status" value="1"/>
</dbReference>
<dbReference type="Pfam" id="PF06985">
    <property type="entry name" value="HET"/>
    <property type="match status" value="1"/>
</dbReference>
<dbReference type="PANTHER" id="PTHR10622">
    <property type="entry name" value="HET DOMAIN-CONTAINING PROTEIN"/>
    <property type="match status" value="1"/>
</dbReference>
<gene>
    <name evidence="3" type="ORF">MFIFM68171_05778</name>
</gene>
<accession>A0ABQ0GCS7</accession>
<evidence type="ECO:0000313" key="3">
    <source>
        <dbReference type="EMBL" id="GAB1315568.1"/>
    </source>
</evidence>
<evidence type="ECO:0000259" key="1">
    <source>
        <dbReference type="Pfam" id="PF06985"/>
    </source>
</evidence>
<comment type="caution">
    <text evidence="3">The sequence shown here is derived from an EMBL/GenBank/DDBJ whole genome shotgun (WGS) entry which is preliminary data.</text>
</comment>
<feature type="domain" description="Heterokaryon incompatibility" evidence="1">
    <location>
        <begin position="20"/>
        <end position="114"/>
    </location>
</feature>
<dbReference type="InterPro" id="IPR058525">
    <property type="entry name" value="DUF8212"/>
</dbReference>
<evidence type="ECO:0000313" key="4">
    <source>
        <dbReference type="Proteomes" id="UP001628179"/>
    </source>
</evidence>
<name>A0ABQ0GCS7_9PEZI</name>
<protein>
    <recommendedName>
        <fullName evidence="5">Heterokaryon incompatibility domain-containing protein</fullName>
    </recommendedName>
</protein>
<dbReference type="Proteomes" id="UP001628179">
    <property type="component" value="Unassembled WGS sequence"/>
</dbReference>